<keyword evidence="5" id="KW-1133">Transmembrane helix</keyword>
<evidence type="ECO:0000256" key="7">
    <source>
        <dbReference type="ARBA" id="ARBA00037565"/>
    </source>
</evidence>
<reference evidence="10 11" key="1">
    <citation type="submission" date="2016-07" db="EMBL/GenBank/DDBJ databases">
        <title>Pervasive Adenine N6-methylation of Active Genes in Fungi.</title>
        <authorList>
            <consortium name="DOE Joint Genome Institute"/>
            <person name="Mondo S.J."/>
            <person name="Dannebaum R.O."/>
            <person name="Kuo R.C."/>
            <person name="Labutti K."/>
            <person name="Haridas S."/>
            <person name="Kuo A."/>
            <person name="Salamov A."/>
            <person name="Ahrendt S.R."/>
            <person name="Lipzen A."/>
            <person name="Sullivan W."/>
            <person name="Andreopoulos W.B."/>
            <person name="Clum A."/>
            <person name="Lindquist E."/>
            <person name="Daum C."/>
            <person name="Ramamoorthy G.K."/>
            <person name="Gryganskyi A."/>
            <person name="Culley D."/>
            <person name="Magnuson J.K."/>
            <person name="James T.Y."/>
            <person name="O'Malley M.A."/>
            <person name="Stajich J.E."/>
            <person name="Spatafora J.W."/>
            <person name="Visel A."/>
            <person name="Grigoriev I.V."/>
        </authorList>
    </citation>
    <scope>NUCLEOTIDE SEQUENCE [LARGE SCALE GENOMIC DNA]</scope>
    <source>
        <strain evidence="10 11">CBS 115471</strain>
    </source>
</reference>
<evidence type="ECO:0000256" key="2">
    <source>
        <dbReference type="ARBA" id="ARBA00022692"/>
    </source>
</evidence>
<proteinExistence type="inferred from homology"/>
<dbReference type="Proteomes" id="UP000193144">
    <property type="component" value="Unassembled WGS sequence"/>
</dbReference>
<evidence type="ECO:0000256" key="3">
    <source>
        <dbReference type="ARBA" id="ARBA00022729"/>
    </source>
</evidence>
<dbReference type="GO" id="GO:0005789">
    <property type="term" value="C:endoplasmic reticulum membrane"/>
    <property type="evidence" value="ECO:0007669"/>
    <property type="project" value="UniProtKB-SubCell"/>
</dbReference>
<dbReference type="OrthoDB" id="1926781at2759"/>
<keyword evidence="11" id="KW-1185">Reference proteome</keyword>
<keyword evidence="2" id="KW-0812">Transmembrane</keyword>
<dbReference type="PANTHER" id="PTHR12924">
    <property type="entry name" value="TRANSLOCON-ASSOCIATED PROTEIN, ALPHA SUBUNIT"/>
    <property type="match status" value="1"/>
</dbReference>
<comment type="subcellular location">
    <subcellularLocation>
        <location evidence="1">Endoplasmic reticulum membrane</location>
        <topology evidence="1">Single-pass type I membrane protein</topology>
    </subcellularLocation>
</comment>
<protein>
    <submittedName>
        <fullName evidence="10">Uncharacterized protein</fullName>
    </submittedName>
</protein>
<keyword evidence="3 9" id="KW-0732">Signal</keyword>
<name>A0A1Y2ABF7_9PLEO</name>
<dbReference type="AlphaFoldDB" id="A0A1Y2ABF7"/>
<dbReference type="STRING" id="1231657.A0A1Y2ABF7"/>
<comment type="function">
    <text evidence="7">Is probably involved in a pathway contributing to genomic integrity.</text>
</comment>
<feature type="signal peptide" evidence="9">
    <location>
        <begin position="1"/>
        <end position="23"/>
    </location>
</feature>
<keyword evidence="6" id="KW-0472">Membrane</keyword>
<dbReference type="EMBL" id="MCFA01000002">
    <property type="protein sequence ID" value="ORY19627.1"/>
    <property type="molecule type" value="Genomic_DNA"/>
</dbReference>
<feature type="chain" id="PRO_5012327470" evidence="9">
    <location>
        <begin position="24"/>
        <end position="200"/>
    </location>
</feature>
<gene>
    <name evidence="10" type="ORF">BCR34DRAFT_527993</name>
</gene>
<evidence type="ECO:0000256" key="1">
    <source>
        <dbReference type="ARBA" id="ARBA00004115"/>
    </source>
</evidence>
<accession>A0A1Y2ABF7</accession>
<comment type="caution">
    <text evidence="10">The sequence shown here is derived from an EMBL/GenBank/DDBJ whole genome shotgun (WGS) entry which is preliminary data.</text>
</comment>
<evidence type="ECO:0000256" key="5">
    <source>
        <dbReference type="ARBA" id="ARBA00022989"/>
    </source>
</evidence>
<evidence type="ECO:0000256" key="6">
    <source>
        <dbReference type="ARBA" id="ARBA00023136"/>
    </source>
</evidence>
<comment type="similarity">
    <text evidence="8">Belongs to the IRC22 family.</text>
</comment>
<keyword evidence="4" id="KW-0256">Endoplasmic reticulum</keyword>
<evidence type="ECO:0000256" key="4">
    <source>
        <dbReference type="ARBA" id="ARBA00022824"/>
    </source>
</evidence>
<dbReference type="Pfam" id="PF03896">
    <property type="entry name" value="TRAP_alpha"/>
    <property type="match status" value="1"/>
</dbReference>
<organism evidence="10 11">
    <name type="scientific">Clohesyomyces aquaticus</name>
    <dbReference type="NCBI Taxonomy" id="1231657"/>
    <lineage>
        <taxon>Eukaryota</taxon>
        <taxon>Fungi</taxon>
        <taxon>Dikarya</taxon>
        <taxon>Ascomycota</taxon>
        <taxon>Pezizomycotina</taxon>
        <taxon>Dothideomycetes</taxon>
        <taxon>Pleosporomycetidae</taxon>
        <taxon>Pleosporales</taxon>
        <taxon>Lindgomycetaceae</taxon>
        <taxon>Clohesyomyces</taxon>
    </lineage>
</organism>
<evidence type="ECO:0000256" key="8">
    <source>
        <dbReference type="ARBA" id="ARBA00038311"/>
    </source>
</evidence>
<dbReference type="PANTHER" id="PTHR12924:SF0">
    <property type="entry name" value="TRANSLOCON-ASSOCIATED PROTEIN SUBUNIT ALPHA"/>
    <property type="match status" value="1"/>
</dbReference>
<sequence>MVSWKISTLLLLSLRALNALAQAEIVEEVTEEAPQSPNLKVSIETKFPQSEIFGVKIINGHATQAVVSISNDEPTPVGLSIIGGSLIQDGLAGAESHIVRNLTAARYSTEIPAGASETITYTFSTEVHPQDLRLQLVAVLKDSKDAFYTLSAYNETITVVEAPTSIFDPQMYVPSRTPAPNVLDGCTESLLYTAISHSSC</sequence>
<evidence type="ECO:0000313" key="11">
    <source>
        <dbReference type="Proteomes" id="UP000193144"/>
    </source>
</evidence>
<dbReference type="InterPro" id="IPR005595">
    <property type="entry name" value="TRAP_alpha"/>
</dbReference>
<evidence type="ECO:0000256" key="9">
    <source>
        <dbReference type="SAM" id="SignalP"/>
    </source>
</evidence>
<evidence type="ECO:0000313" key="10">
    <source>
        <dbReference type="EMBL" id="ORY19627.1"/>
    </source>
</evidence>